<accession>A0ABR2PZ78</accession>
<evidence type="ECO:0000256" key="1">
    <source>
        <dbReference type="SAM" id="MobiDB-lite"/>
    </source>
</evidence>
<feature type="compositionally biased region" description="Pro residues" evidence="1">
    <location>
        <begin position="8"/>
        <end position="18"/>
    </location>
</feature>
<organism evidence="2 3">
    <name type="scientific">Hibiscus sabdariffa</name>
    <name type="common">roselle</name>
    <dbReference type="NCBI Taxonomy" id="183260"/>
    <lineage>
        <taxon>Eukaryota</taxon>
        <taxon>Viridiplantae</taxon>
        <taxon>Streptophyta</taxon>
        <taxon>Embryophyta</taxon>
        <taxon>Tracheophyta</taxon>
        <taxon>Spermatophyta</taxon>
        <taxon>Magnoliopsida</taxon>
        <taxon>eudicotyledons</taxon>
        <taxon>Gunneridae</taxon>
        <taxon>Pentapetalae</taxon>
        <taxon>rosids</taxon>
        <taxon>malvids</taxon>
        <taxon>Malvales</taxon>
        <taxon>Malvaceae</taxon>
        <taxon>Malvoideae</taxon>
        <taxon>Hibiscus</taxon>
    </lineage>
</organism>
<dbReference type="Proteomes" id="UP001396334">
    <property type="component" value="Unassembled WGS sequence"/>
</dbReference>
<feature type="region of interest" description="Disordered" evidence="1">
    <location>
        <begin position="1"/>
        <end position="38"/>
    </location>
</feature>
<dbReference type="EMBL" id="JBBPBN010000048">
    <property type="protein sequence ID" value="KAK8993748.1"/>
    <property type="molecule type" value="Genomic_DNA"/>
</dbReference>
<proteinExistence type="predicted"/>
<name>A0ABR2PZ78_9ROSI</name>
<sequence>MKRRTPGGPDPIHNPGPSPVNDFIVKRQTLGGPDPIHNPIPSPLNDFIVKRGEHLEDQILFTIPVLLL</sequence>
<comment type="caution">
    <text evidence="2">The sequence shown here is derived from an EMBL/GenBank/DDBJ whole genome shotgun (WGS) entry which is preliminary data.</text>
</comment>
<reference evidence="2 3" key="1">
    <citation type="journal article" date="2024" name="G3 (Bethesda)">
        <title>Genome assembly of Hibiscus sabdariffa L. provides insights into metabolisms of medicinal natural products.</title>
        <authorList>
            <person name="Kim T."/>
        </authorList>
    </citation>
    <scope>NUCLEOTIDE SEQUENCE [LARGE SCALE GENOMIC DNA]</scope>
    <source>
        <strain evidence="2">TK-2024</strain>
        <tissue evidence="2">Old leaves</tissue>
    </source>
</reference>
<gene>
    <name evidence="2" type="ORF">V6N11_007968</name>
</gene>
<evidence type="ECO:0000313" key="2">
    <source>
        <dbReference type="EMBL" id="KAK8993748.1"/>
    </source>
</evidence>
<evidence type="ECO:0000313" key="3">
    <source>
        <dbReference type="Proteomes" id="UP001396334"/>
    </source>
</evidence>
<keyword evidence="3" id="KW-1185">Reference proteome</keyword>
<protein>
    <submittedName>
        <fullName evidence="2">Uncharacterized protein</fullName>
    </submittedName>
</protein>